<evidence type="ECO:0000313" key="4">
    <source>
        <dbReference type="Proteomes" id="UP000305836"/>
    </source>
</evidence>
<dbReference type="InterPro" id="IPR052350">
    <property type="entry name" value="Metallo-dep_Lactonases"/>
</dbReference>
<comment type="caution">
    <text evidence="3">The sequence shown here is derived from an EMBL/GenBank/DDBJ whole genome shotgun (WGS) entry which is preliminary data.</text>
</comment>
<dbReference type="PANTHER" id="PTHR43569:SF2">
    <property type="entry name" value="AMIDOHYDROLASE-RELATED DOMAIN-CONTAINING PROTEIN"/>
    <property type="match status" value="1"/>
</dbReference>
<gene>
    <name evidence="3" type="ORF">FDA38_28255</name>
</gene>
<dbReference type="OrthoDB" id="5450317at2"/>
<accession>A0A4V5UXT5</accession>
<dbReference type="Gene3D" id="3.20.20.140">
    <property type="entry name" value="Metal-dependent hydrolases"/>
    <property type="match status" value="1"/>
</dbReference>
<dbReference type="Pfam" id="PF04909">
    <property type="entry name" value="Amidohydro_2"/>
    <property type="match status" value="1"/>
</dbReference>
<dbReference type="PANTHER" id="PTHR43569">
    <property type="entry name" value="AMIDOHYDROLASE"/>
    <property type="match status" value="1"/>
</dbReference>
<dbReference type="InterPro" id="IPR006680">
    <property type="entry name" value="Amidohydro-rel"/>
</dbReference>
<keyword evidence="4" id="KW-1185">Reference proteome</keyword>
<keyword evidence="3" id="KW-0378">Hydrolase</keyword>
<reference evidence="3 4" key="1">
    <citation type="submission" date="2019-04" db="EMBL/GenBank/DDBJ databases">
        <title>Kribbella sp. NEAU-THZ 27 nov., a novel actinomycete isolated from soil.</title>
        <authorList>
            <person name="Duan L."/>
        </authorList>
    </citation>
    <scope>NUCLEOTIDE SEQUENCE [LARGE SCALE GENOMIC DNA]</scope>
    <source>
        <strain evidence="4">NEAU-THZ27</strain>
    </source>
</reference>
<dbReference type="RefSeq" id="WP_137257171.1">
    <property type="nucleotide sequence ID" value="NZ_JBHSPQ010000003.1"/>
</dbReference>
<dbReference type="AlphaFoldDB" id="A0A4V5UXT5"/>
<dbReference type="Proteomes" id="UP000305836">
    <property type="component" value="Unassembled WGS sequence"/>
</dbReference>
<evidence type="ECO:0000313" key="3">
    <source>
        <dbReference type="EMBL" id="TKK76303.1"/>
    </source>
</evidence>
<dbReference type="EMBL" id="SZPZ01000004">
    <property type="protein sequence ID" value="TKK76303.1"/>
    <property type="molecule type" value="Genomic_DNA"/>
</dbReference>
<feature type="domain" description="Amidohydrolase-related" evidence="2">
    <location>
        <begin position="3"/>
        <end position="274"/>
    </location>
</feature>
<dbReference type="GO" id="GO:0016787">
    <property type="term" value="F:hydrolase activity"/>
    <property type="evidence" value="ECO:0007669"/>
    <property type="project" value="UniProtKB-KW"/>
</dbReference>
<sequence length="275" mass="30486">MRVDAHHHFWDPARYSYPWMVGDVMDPVRRAFTPDDLRDVLVAAGIDRTVLVQTLSDLDETREFLRLDADFVAGVVGWVDLTSPKVGDDLDELLAGPGRLIGIRHQVHDEPDADWLLRDDVRRGLTTVQDRGLAYDVLVRARELPAAIATAHAFPDLQFVLDHIAKPRIVDGVDAAWSELMPGLAAAPNVAVKLSGIVTEADWSRWTADDLRPFVEHVVEWFDTDRVLFGSDWPVCLLAGSYGEVLAGLQAALPELSAAEQELVYGGNAERVYSL</sequence>
<dbReference type="SUPFAM" id="SSF51556">
    <property type="entry name" value="Metallo-dependent hydrolases"/>
    <property type="match status" value="1"/>
</dbReference>
<evidence type="ECO:0000259" key="2">
    <source>
        <dbReference type="Pfam" id="PF04909"/>
    </source>
</evidence>
<organism evidence="3 4">
    <name type="scientific">Kribbella jiaozuonensis</name>
    <dbReference type="NCBI Taxonomy" id="2575441"/>
    <lineage>
        <taxon>Bacteria</taxon>
        <taxon>Bacillati</taxon>
        <taxon>Actinomycetota</taxon>
        <taxon>Actinomycetes</taxon>
        <taxon>Propionibacteriales</taxon>
        <taxon>Kribbellaceae</taxon>
        <taxon>Kribbella</taxon>
    </lineage>
</organism>
<protein>
    <submittedName>
        <fullName evidence="3">Amidohydrolase</fullName>
    </submittedName>
</protein>
<name>A0A4V5UXT5_9ACTN</name>
<comment type="similarity">
    <text evidence="1">Belongs to the metallo-dependent hydrolases superfamily.</text>
</comment>
<evidence type="ECO:0000256" key="1">
    <source>
        <dbReference type="ARBA" id="ARBA00038310"/>
    </source>
</evidence>
<proteinExistence type="inferred from homology"/>
<dbReference type="InterPro" id="IPR032466">
    <property type="entry name" value="Metal_Hydrolase"/>
</dbReference>